<evidence type="ECO:0000313" key="2">
    <source>
        <dbReference type="Proteomes" id="UP000233837"/>
    </source>
</evidence>
<dbReference type="Proteomes" id="UP000233837">
    <property type="component" value="Unassembled WGS sequence"/>
</dbReference>
<dbReference type="AlphaFoldDB" id="A0A2I0X914"/>
<proteinExistence type="predicted"/>
<protein>
    <submittedName>
        <fullName evidence="1">Uncharacterized protein</fullName>
    </submittedName>
</protein>
<organism evidence="1 2">
    <name type="scientific">Dendrobium catenatum</name>
    <dbReference type="NCBI Taxonomy" id="906689"/>
    <lineage>
        <taxon>Eukaryota</taxon>
        <taxon>Viridiplantae</taxon>
        <taxon>Streptophyta</taxon>
        <taxon>Embryophyta</taxon>
        <taxon>Tracheophyta</taxon>
        <taxon>Spermatophyta</taxon>
        <taxon>Magnoliopsida</taxon>
        <taxon>Liliopsida</taxon>
        <taxon>Asparagales</taxon>
        <taxon>Orchidaceae</taxon>
        <taxon>Epidendroideae</taxon>
        <taxon>Malaxideae</taxon>
        <taxon>Dendrobiinae</taxon>
        <taxon>Dendrobium</taxon>
    </lineage>
</organism>
<keyword evidence="2" id="KW-1185">Reference proteome</keyword>
<name>A0A2I0X914_9ASPA</name>
<sequence>MNHEVEACVVFYRTSEVKREVLRNYASQGLCRAHSTGQSKAWRGAPARIEGKRSSQHQPDTYLCTGVREKGEEVEGFGFYACFRRKRKDLGSLPALKESKRSWVLCLTGAGGKNVCIGYSTLLWKQKESH</sequence>
<reference evidence="1 2" key="2">
    <citation type="journal article" date="2017" name="Nature">
        <title>The Apostasia genome and the evolution of orchids.</title>
        <authorList>
            <person name="Zhang G.Q."/>
            <person name="Liu K.W."/>
            <person name="Li Z."/>
            <person name="Lohaus R."/>
            <person name="Hsiao Y.Y."/>
            <person name="Niu S.C."/>
            <person name="Wang J.Y."/>
            <person name="Lin Y.C."/>
            <person name="Xu Q."/>
            <person name="Chen L.J."/>
            <person name="Yoshida K."/>
            <person name="Fujiwara S."/>
            <person name="Wang Z.W."/>
            <person name="Zhang Y.Q."/>
            <person name="Mitsuda N."/>
            <person name="Wang M."/>
            <person name="Liu G.H."/>
            <person name="Pecoraro L."/>
            <person name="Huang H.X."/>
            <person name="Xiao X.J."/>
            <person name="Lin M."/>
            <person name="Wu X.Y."/>
            <person name="Wu W.L."/>
            <person name="Chen Y.Y."/>
            <person name="Chang S.B."/>
            <person name="Sakamoto S."/>
            <person name="Ohme-Takagi M."/>
            <person name="Yagi M."/>
            <person name="Zeng S.J."/>
            <person name="Shen C.Y."/>
            <person name="Yeh C.M."/>
            <person name="Luo Y.B."/>
            <person name="Tsai W.C."/>
            <person name="Van de Peer Y."/>
            <person name="Liu Z.J."/>
        </authorList>
    </citation>
    <scope>NUCLEOTIDE SEQUENCE [LARGE SCALE GENOMIC DNA]</scope>
    <source>
        <tissue evidence="1">The whole plant</tissue>
    </source>
</reference>
<reference evidence="1 2" key="1">
    <citation type="journal article" date="2016" name="Sci. Rep.">
        <title>The Dendrobium catenatum Lindl. genome sequence provides insights into polysaccharide synthase, floral development and adaptive evolution.</title>
        <authorList>
            <person name="Zhang G.Q."/>
            <person name="Xu Q."/>
            <person name="Bian C."/>
            <person name="Tsai W.C."/>
            <person name="Yeh C.M."/>
            <person name="Liu K.W."/>
            <person name="Yoshida K."/>
            <person name="Zhang L.S."/>
            <person name="Chang S.B."/>
            <person name="Chen F."/>
            <person name="Shi Y."/>
            <person name="Su Y.Y."/>
            <person name="Zhang Y.Q."/>
            <person name="Chen L.J."/>
            <person name="Yin Y."/>
            <person name="Lin M."/>
            <person name="Huang H."/>
            <person name="Deng H."/>
            <person name="Wang Z.W."/>
            <person name="Zhu S.L."/>
            <person name="Zhao X."/>
            <person name="Deng C."/>
            <person name="Niu S.C."/>
            <person name="Huang J."/>
            <person name="Wang M."/>
            <person name="Liu G.H."/>
            <person name="Yang H.J."/>
            <person name="Xiao X.J."/>
            <person name="Hsiao Y.Y."/>
            <person name="Wu W.L."/>
            <person name="Chen Y.Y."/>
            <person name="Mitsuda N."/>
            <person name="Ohme-Takagi M."/>
            <person name="Luo Y.B."/>
            <person name="Van de Peer Y."/>
            <person name="Liu Z.J."/>
        </authorList>
    </citation>
    <scope>NUCLEOTIDE SEQUENCE [LARGE SCALE GENOMIC DNA]</scope>
    <source>
        <tissue evidence="1">The whole plant</tissue>
    </source>
</reference>
<gene>
    <name evidence="1" type="ORF">MA16_Dca002922</name>
</gene>
<evidence type="ECO:0000313" key="1">
    <source>
        <dbReference type="EMBL" id="PKU84409.1"/>
    </source>
</evidence>
<dbReference type="EMBL" id="KZ502052">
    <property type="protein sequence ID" value="PKU84409.1"/>
    <property type="molecule type" value="Genomic_DNA"/>
</dbReference>
<accession>A0A2I0X914</accession>